<dbReference type="Pfam" id="PF10551">
    <property type="entry name" value="MULE"/>
    <property type="match status" value="1"/>
</dbReference>
<sequence>MDHLVDQACSYSNVEHTKKDLQNRFDSIRRDELQTSDANYVISYLTVKAVMDPEFFFDYTLDEDDRFGSLFWADSTSRSDYGYFGDVLAFIATYKTNVYQRPLVMLIGVNHHNSTAIFGFGLLGDETIETYTWLLRTFLVSMHGKMPQSVVTDGDRAMHKAIKIVMPESVRRLCCWHLERSVQTNIQDGNFTRAFCSCMLNFMTAEEFDLRWINMVDNFGLNNNEWVYGMYSKRKQWAETFLRDNFFGGM</sequence>
<reference evidence="2" key="1">
    <citation type="journal article" date="2023" name="Plant J.">
        <title>Genome sequences and population genomics provide insights into the demographic history, inbreeding, and mutation load of two 'living fossil' tree species of Dipteronia.</title>
        <authorList>
            <person name="Feng Y."/>
            <person name="Comes H.P."/>
            <person name="Chen J."/>
            <person name="Zhu S."/>
            <person name="Lu R."/>
            <person name="Zhang X."/>
            <person name="Li P."/>
            <person name="Qiu J."/>
            <person name="Olsen K.M."/>
            <person name="Qiu Y."/>
        </authorList>
    </citation>
    <scope>NUCLEOTIDE SEQUENCE</scope>
    <source>
        <strain evidence="2">NBL</strain>
    </source>
</reference>
<dbReference type="InterPro" id="IPR018289">
    <property type="entry name" value="MULE_transposase_dom"/>
</dbReference>
<organism evidence="2 3">
    <name type="scientific">Dipteronia sinensis</name>
    <dbReference type="NCBI Taxonomy" id="43782"/>
    <lineage>
        <taxon>Eukaryota</taxon>
        <taxon>Viridiplantae</taxon>
        <taxon>Streptophyta</taxon>
        <taxon>Embryophyta</taxon>
        <taxon>Tracheophyta</taxon>
        <taxon>Spermatophyta</taxon>
        <taxon>Magnoliopsida</taxon>
        <taxon>eudicotyledons</taxon>
        <taxon>Gunneridae</taxon>
        <taxon>Pentapetalae</taxon>
        <taxon>rosids</taxon>
        <taxon>malvids</taxon>
        <taxon>Sapindales</taxon>
        <taxon>Sapindaceae</taxon>
        <taxon>Hippocastanoideae</taxon>
        <taxon>Acereae</taxon>
        <taxon>Dipteronia</taxon>
    </lineage>
</organism>
<dbReference type="EMBL" id="JANJYJ010000004">
    <property type="protein sequence ID" value="KAK3219163.1"/>
    <property type="molecule type" value="Genomic_DNA"/>
</dbReference>
<feature type="domain" description="MULE transposase" evidence="1">
    <location>
        <begin position="90"/>
        <end position="178"/>
    </location>
</feature>
<gene>
    <name evidence="2" type="ORF">Dsin_013133</name>
</gene>
<dbReference type="PANTHER" id="PTHR47718">
    <property type="entry name" value="OS01G0519700 PROTEIN"/>
    <property type="match status" value="1"/>
</dbReference>
<dbReference type="Proteomes" id="UP001281410">
    <property type="component" value="Unassembled WGS sequence"/>
</dbReference>
<comment type="caution">
    <text evidence="2">The sequence shown here is derived from an EMBL/GenBank/DDBJ whole genome shotgun (WGS) entry which is preliminary data.</text>
</comment>
<evidence type="ECO:0000313" key="2">
    <source>
        <dbReference type="EMBL" id="KAK3219163.1"/>
    </source>
</evidence>
<accession>A0AAE0AJD7</accession>
<name>A0AAE0AJD7_9ROSI</name>
<proteinExistence type="predicted"/>
<evidence type="ECO:0000313" key="3">
    <source>
        <dbReference type="Proteomes" id="UP001281410"/>
    </source>
</evidence>
<evidence type="ECO:0000259" key="1">
    <source>
        <dbReference type="Pfam" id="PF10551"/>
    </source>
</evidence>
<protein>
    <recommendedName>
        <fullName evidence="1">MULE transposase domain-containing protein</fullName>
    </recommendedName>
</protein>
<keyword evidence="3" id="KW-1185">Reference proteome</keyword>
<dbReference type="AlphaFoldDB" id="A0AAE0AJD7"/>
<dbReference type="PANTHER" id="PTHR47718:SF15">
    <property type="entry name" value="PROTEIN FAR1-RELATED SEQUENCE 5-LIKE"/>
    <property type="match status" value="1"/>
</dbReference>